<dbReference type="InterPro" id="IPR017884">
    <property type="entry name" value="SANT_dom"/>
</dbReference>
<feature type="region of interest" description="Disordered" evidence="1">
    <location>
        <begin position="122"/>
        <end position="159"/>
    </location>
</feature>
<feature type="domain" description="SANT" evidence="2">
    <location>
        <begin position="40"/>
        <end position="91"/>
    </location>
</feature>
<feature type="region of interest" description="Disordered" evidence="1">
    <location>
        <begin position="85"/>
        <end position="106"/>
    </location>
</feature>
<feature type="compositionally biased region" description="Basic and acidic residues" evidence="1">
    <location>
        <begin position="136"/>
        <end position="148"/>
    </location>
</feature>
<dbReference type="SUPFAM" id="SSF46689">
    <property type="entry name" value="Homeodomain-like"/>
    <property type="match status" value="1"/>
</dbReference>
<dbReference type="CDD" id="cd00167">
    <property type="entry name" value="SANT"/>
    <property type="match status" value="1"/>
</dbReference>
<sequence>MANAQKVANIFELASVAFKKMADLTIDLKIFQAQSEQGPSTSSRWTIIEIEALKEAVARFGNDLNKIASMIETKTVTQIKHKLKTQALEGPTSERTEGEENEDVKDVHEFPESEIHITELPPVSTVSVDRGRRKQTFSERNDFETPEMKKRRIDSTSSVPAVKQNTPLAVRPSAPIVQRLPVGVAPNSSVSVKPRVATPSASTILSHAHMRKQAIPTADSKYEDYSDFEGEDPYEDVHNEDDDDDDEISDEPYYSEEEEGSPDGGEGNQ</sequence>
<dbReference type="Proteomes" id="UP000321570">
    <property type="component" value="Unassembled WGS sequence"/>
</dbReference>
<gene>
    <name evidence="3" type="ORF">WMSIL1_LOCUS11748</name>
</gene>
<organism evidence="3 4">
    <name type="scientific">Hymenolepis diminuta</name>
    <name type="common">Rat tapeworm</name>
    <dbReference type="NCBI Taxonomy" id="6216"/>
    <lineage>
        <taxon>Eukaryota</taxon>
        <taxon>Metazoa</taxon>
        <taxon>Spiralia</taxon>
        <taxon>Lophotrochozoa</taxon>
        <taxon>Platyhelminthes</taxon>
        <taxon>Cestoda</taxon>
        <taxon>Eucestoda</taxon>
        <taxon>Cyclophyllidea</taxon>
        <taxon>Hymenolepididae</taxon>
        <taxon>Hymenolepis</taxon>
    </lineage>
</organism>
<dbReference type="EMBL" id="CABIJS010000555">
    <property type="protein sequence ID" value="VUZ53659.1"/>
    <property type="molecule type" value="Genomic_DNA"/>
</dbReference>
<proteinExistence type="predicted"/>
<evidence type="ECO:0000256" key="1">
    <source>
        <dbReference type="SAM" id="MobiDB-lite"/>
    </source>
</evidence>
<evidence type="ECO:0000313" key="4">
    <source>
        <dbReference type="Proteomes" id="UP000321570"/>
    </source>
</evidence>
<reference evidence="3 4" key="1">
    <citation type="submission" date="2019-07" db="EMBL/GenBank/DDBJ databases">
        <authorList>
            <person name="Jastrzebski P J."/>
            <person name="Paukszto L."/>
            <person name="Jastrzebski P J."/>
        </authorList>
    </citation>
    <scope>NUCLEOTIDE SEQUENCE [LARGE SCALE GENOMIC DNA]</scope>
    <source>
        <strain evidence="3 4">WMS-il1</strain>
    </source>
</reference>
<accession>A0A564Z2Y6</accession>
<keyword evidence="4" id="KW-1185">Reference proteome</keyword>
<dbReference type="InterPro" id="IPR009057">
    <property type="entry name" value="Homeodomain-like_sf"/>
</dbReference>
<dbReference type="Gene3D" id="1.20.58.1880">
    <property type="match status" value="1"/>
</dbReference>
<dbReference type="Pfam" id="PF00249">
    <property type="entry name" value="Myb_DNA-binding"/>
    <property type="match status" value="1"/>
</dbReference>
<dbReference type="InterPro" id="IPR001005">
    <property type="entry name" value="SANT/Myb"/>
</dbReference>
<evidence type="ECO:0000259" key="2">
    <source>
        <dbReference type="PROSITE" id="PS51293"/>
    </source>
</evidence>
<feature type="compositionally biased region" description="Acidic residues" evidence="1">
    <location>
        <begin position="225"/>
        <end position="261"/>
    </location>
</feature>
<dbReference type="SMART" id="SM00717">
    <property type="entry name" value="SANT"/>
    <property type="match status" value="1"/>
</dbReference>
<feature type="region of interest" description="Disordered" evidence="1">
    <location>
        <begin position="208"/>
        <end position="269"/>
    </location>
</feature>
<name>A0A564Z2Y6_HYMDI</name>
<dbReference type="PROSITE" id="PS51293">
    <property type="entry name" value="SANT"/>
    <property type="match status" value="1"/>
</dbReference>
<evidence type="ECO:0000313" key="3">
    <source>
        <dbReference type="EMBL" id="VUZ53659.1"/>
    </source>
</evidence>
<protein>
    <recommendedName>
        <fullName evidence="2">SANT domain-containing protein</fullName>
    </recommendedName>
</protein>
<dbReference type="AlphaFoldDB" id="A0A564Z2Y6"/>
<feature type="compositionally biased region" description="Basic and acidic residues" evidence="1">
    <location>
        <begin position="92"/>
        <end position="106"/>
    </location>
</feature>